<organism evidence="1 2">
    <name type="scientific">Amycolatopsis orientalis</name>
    <name type="common">Nocardia orientalis</name>
    <dbReference type="NCBI Taxonomy" id="31958"/>
    <lineage>
        <taxon>Bacteria</taxon>
        <taxon>Bacillati</taxon>
        <taxon>Actinomycetota</taxon>
        <taxon>Actinomycetes</taxon>
        <taxon>Pseudonocardiales</taxon>
        <taxon>Pseudonocardiaceae</taxon>
        <taxon>Amycolatopsis</taxon>
    </lineage>
</organism>
<dbReference type="PIRSF" id="PIRSF001439">
    <property type="entry name" value="CryM"/>
    <property type="match status" value="1"/>
</dbReference>
<evidence type="ECO:0000313" key="2">
    <source>
        <dbReference type="Proteomes" id="UP000093695"/>
    </source>
</evidence>
<dbReference type="eggNOG" id="COG2423">
    <property type="taxonomic scope" value="Bacteria"/>
</dbReference>
<proteinExistence type="predicted"/>
<dbReference type="Gene3D" id="3.40.50.720">
    <property type="entry name" value="NAD(P)-binding Rossmann-like Domain"/>
    <property type="match status" value="1"/>
</dbReference>
<dbReference type="PANTHER" id="PTHR13812">
    <property type="entry name" value="KETIMINE REDUCTASE MU-CRYSTALLIN"/>
    <property type="match status" value="1"/>
</dbReference>
<sequence length="346" mass="35788">MSWFDVADSGLSGAGEVTLLSRDDVRKCLTNLDPVDIVRETLADHDRGLGLLPAEAYLRWENSRGAYTRSIGMPGAVRSAYGMKIINASVSNPARGLERAGGIGLCFDAETARITTIMEAGLLSAVRTAAVSAAGVDALGYGEAVSLAVVGCGAQGRMHAALLTERLPSLRNVALYDRSPEAARALAGALPGVSVRICPTAREAVSSAGIAVFTTTMDEGYAEPDWAAPGALLINVSLGDLTDTTFRDAAAVYVDDVDLVADNPRRPLGRLMAEGVFGRPGSEGPARPLDGTLGGVLTGRHRTPGVASPYVVLNPFGMGVLDVALYAAVSARARAEGLGTVVHLGS</sequence>
<dbReference type="Gene3D" id="3.30.1780.10">
    <property type="entry name" value="ornithine cyclodeaminase, domain 1"/>
    <property type="match status" value="1"/>
</dbReference>
<dbReference type="SUPFAM" id="SSF51735">
    <property type="entry name" value="NAD(P)-binding Rossmann-fold domains"/>
    <property type="match status" value="1"/>
</dbReference>
<dbReference type="PANTHER" id="PTHR13812:SF19">
    <property type="entry name" value="KETIMINE REDUCTASE MU-CRYSTALLIN"/>
    <property type="match status" value="1"/>
</dbReference>
<reference evidence="1 2" key="1">
    <citation type="journal article" date="2015" name="Genome Announc.">
        <title>Draft Genome Sequence of Norvancomycin-Producing Strain Amycolatopsis orientalis CPCC200066.</title>
        <authorList>
            <person name="Lei X."/>
            <person name="Yuan F."/>
            <person name="Shi Y."/>
            <person name="Li X."/>
            <person name="Wang L."/>
            <person name="Hong B."/>
        </authorList>
    </citation>
    <scope>NUCLEOTIDE SEQUENCE [LARGE SCALE GENOMIC DNA]</scope>
    <source>
        <strain evidence="1 2">B-37</strain>
    </source>
</reference>
<keyword evidence="2" id="KW-1185">Reference proteome</keyword>
<dbReference type="AlphaFoldDB" id="A0A193C310"/>
<gene>
    <name evidence="1" type="ORF">SD37_26485</name>
</gene>
<dbReference type="InterPro" id="IPR036291">
    <property type="entry name" value="NAD(P)-bd_dom_sf"/>
</dbReference>
<dbReference type="Proteomes" id="UP000093695">
    <property type="component" value="Chromosome"/>
</dbReference>
<dbReference type="RefSeq" id="WP_044849851.1">
    <property type="nucleotide sequence ID" value="NZ_CP016174.1"/>
</dbReference>
<accession>A0A193C310</accession>
<dbReference type="STRING" id="31958.SD37_26485"/>
<evidence type="ECO:0000313" key="1">
    <source>
        <dbReference type="EMBL" id="ANN18819.1"/>
    </source>
</evidence>
<dbReference type="InterPro" id="IPR003462">
    <property type="entry name" value="ODC_Mu_crystall"/>
</dbReference>
<dbReference type="Pfam" id="PF02423">
    <property type="entry name" value="OCD_Mu_crystall"/>
    <property type="match status" value="1"/>
</dbReference>
<dbReference type="EMBL" id="CP016174">
    <property type="protein sequence ID" value="ANN18819.1"/>
    <property type="molecule type" value="Genomic_DNA"/>
</dbReference>
<protein>
    <submittedName>
        <fullName evidence="1">Ornithine cyclodeaminase</fullName>
    </submittedName>
</protein>
<dbReference type="GO" id="GO:0005737">
    <property type="term" value="C:cytoplasm"/>
    <property type="evidence" value="ECO:0007669"/>
    <property type="project" value="TreeGrafter"/>
</dbReference>
<name>A0A193C310_AMYOR</name>
<dbReference type="KEGG" id="aori:SD37_26485"/>
<dbReference type="InterPro" id="IPR023401">
    <property type="entry name" value="ODC_N"/>
</dbReference>